<dbReference type="STRING" id="1802481.A2W13_03850"/>
<keyword evidence="1" id="KW-0472">Membrane</keyword>
<dbReference type="PROSITE" id="PS51257">
    <property type="entry name" value="PROKAR_LIPOPROTEIN"/>
    <property type="match status" value="1"/>
</dbReference>
<comment type="caution">
    <text evidence="2">The sequence shown here is derived from an EMBL/GenBank/DDBJ whole genome shotgun (WGS) entry which is preliminary data.</text>
</comment>
<evidence type="ECO:0000313" key="3">
    <source>
        <dbReference type="Proteomes" id="UP000178533"/>
    </source>
</evidence>
<name>A0A1F7XA21_9BACT</name>
<gene>
    <name evidence="2" type="ORF">A2W13_03850</name>
</gene>
<sequence length="99" mass="10788">MEAKKVLPVWIRFSLLSLLVLIFIGCIVGVFTFLSSVIDLMSGPVGQPQEGVLFQLALIVKTVFIWAWKYPLAAILIIIIMIVAALGPGKKPSQISGLH</sequence>
<feature type="transmembrane region" description="Helical" evidence="1">
    <location>
        <begin position="58"/>
        <end position="86"/>
    </location>
</feature>
<keyword evidence="1" id="KW-0812">Transmembrane</keyword>
<reference evidence="2 3" key="1">
    <citation type="journal article" date="2016" name="Nat. Commun.">
        <title>Thousands of microbial genomes shed light on interconnected biogeochemical processes in an aquifer system.</title>
        <authorList>
            <person name="Anantharaman K."/>
            <person name="Brown C.T."/>
            <person name="Hug L.A."/>
            <person name="Sharon I."/>
            <person name="Castelle C.J."/>
            <person name="Probst A.J."/>
            <person name="Thomas B.C."/>
            <person name="Singh A."/>
            <person name="Wilkins M.J."/>
            <person name="Karaoz U."/>
            <person name="Brodie E.L."/>
            <person name="Williams K.H."/>
            <person name="Hubbard S.S."/>
            <person name="Banfield J.F."/>
        </authorList>
    </citation>
    <scope>NUCLEOTIDE SEQUENCE [LARGE SCALE GENOMIC DNA]</scope>
</reference>
<dbReference type="Proteomes" id="UP000178533">
    <property type="component" value="Unassembled WGS sequence"/>
</dbReference>
<dbReference type="AlphaFoldDB" id="A0A1F7XA21"/>
<protein>
    <submittedName>
        <fullName evidence="2">Uncharacterized protein</fullName>
    </submittedName>
</protein>
<proteinExistence type="predicted"/>
<dbReference type="EMBL" id="MGFT01000012">
    <property type="protein sequence ID" value="OGM11813.1"/>
    <property type="molecule type" value="Genomic_DNA"/>
</dbReference>
<organism evidence="2 3">
    <name type="scientific">Candidatus Woesebacteria bacterium RBG_16_36_11</name>
    <dbReference type="NCBI Taxonomy" id="1802481"/>
    <lineage>
        <taxon>Bacteria</taxon>
        <taxon>Candidatus Woeseibacteriota</taxon>
    </lineage>
</organism>
<evidence type="ECO:0000313" key="2">
    <source>
        <dbReference type="EMBL" id="OGM11813.1"/>
    </source>
</evidence>
<keyword evidence="1" id="KW-1133">Transmembrane helix</keyword>
<feature type="transmembrane region" description="Helical" evidence="1">
    <location>
        <begin position="12"/>
        <end position="38"/>
    </location>
</feature>
<evidence type="ECO:0000256" key="1">
    <source>
        <dbReference type="SAM" id="Phobius"/>
    </source>
</evidence>
<accession>A0A1F7XA21</accession>